<evidence type="ECO:0000313" key="4">
    <source>
        <dbReference type="Proteomes" id="UP000254101"/>
    </source>
</evidence>
<proteinExistence type="predicted"/>
<keyword evidence="2" id="KW-1133">Transmembrane helix</keyword>
<keyword evidence="2" id="KW-0472">Membrane</keyword>
<gene>
    <name evidence="3" type="ORF">DL238_13870</name>
</gene>
<feature type="compositionally biased region" description="Basic and acidic residues" evidence="1">
    <location>
        <begin position="109"/>
        <end position="136"/>
    </location>
</feature>
<evidence type="ECO:0000256" key="1">
    <source>
        <dbReference type="SAM" id="MobiDB-lite"/>
    </source>
</evidence>
<name>A0A395LGA6_9SPHN</name>
<keyword evidence="4" id="KW-1185">Reference proteome</keyword>
<organism evidence="3 4">
    <name type="scientific">Alteriqipengyuania lutimaris</name>
    <dbReference type="NCBI Taxonomy" id="1538146"/>
    <lineage>
        <taxon>Bacteria</taxon>
        <taxon>Pseudomonadati</taxon>
        <taxon>Pseudomonadota</taxon>
        <taxon>Alphaproteobacteria</taxon>
        <taxon>Sphingomonadales</taxon>
        <taxon>Erythrobacteraceae</taxon>
        <taxon>Alteriqipengyuania</taxon>
    </lineage>
</organism>
<dbReference type="Proteomes" id="UP000254101">
    <property type="component" value="Unassembled WGS sequence"/>
</dbReference>
<accession>A0A395LGA6</accession>
<feature type="region of interest" description="Disordered" evidence="1">
    <location>
        <begin position="101"/>
        <end position="147"/>
    </location>
</feature>
<feature type="transmembrane region" description="Helical" evidence="2">
    <location>
        <begin position="38"/>
        <end position="55"/>
    </location>
</feature>
<dbReference type="OrthoDB" id="7605425at2"/>
<keyword evidence="2" id="KW-0812">Transmembrane</keyword>
<reference evidence="3 4" key="1">
    <citation type="submission" date="2018-07" db="EMBL/GenBank/DDBJ databases">
        <title>Erythrobacter nanhaiensis sp. nov., a novel member of the genus Erythrobacter isolated from the South China Sea.</title>
        <authorList>
            <person name="Chen X."/>
            <person name="Liu J."/>
        </authorList>
    </citation>
    <scope>NUCLEOTIDE SEQUENCE [LARGE SCALE GENOMIC DNA]</scope>
    <source>
        <strain evidence="3 4">S-5</strain>
    </source>
</reference>
<dbReference type="RefSeq" id="WP_115493051.1">
    <property type="nucleotide sequence ID" value="NZ_JACHWW010000002.1"/>
</dbReference>
<evidence type="ECO:0000256" key="2">
    <source>
        <dbReference type="SAM" id="Phobius"/>
    </source>
</evidence>
<comment type="caution">
    <text evidence="3">The sequence shown here is derived from an EMBL/GenBank/DDBJ whole genome shotgun (WGS) entry which is preliminary data.</text>
</comment>
<dbReference type="AlphaFoldDB" id="A0A395LGA6"/>
<dbReference type="EMBL" id="QRBB01000002">
    <property type="protein sequence ID" value="RDS75783.1"/>
    <property type="molecule type" value="Genomic_DNA"/>
</dbReference>
<feature type="transmembrane region" description="Helical" evidence="2">
    <location>
        <begin position="61"/>
        <end position="80"/>
    </location>
</feature>
<evidence type="ECO:0000313" key="3">
    <source>
        <dbReference type="EMBL" id="RDS75783.1"/>
    </source>
</evidence>
<sequence length="147" mass="16692">MLGPDPRQQEHMAAQMGQSLDQIERETSAVIGRAVRRWALRWAITFAIIFALTRMVDWLDWLWWIAVPIAAISLLVPLLFRRFLMKRLARVRGQMGGFGDGVGATIDGSWREASRNTEPDRAAQPDGIIIDRRIDDPPPASDDDERL</sequence>
<protein>
    <submittedName>
        <fullName evidence="3">Uncharacterized protein</fullName>
    </submittedName>
</protein>